<comment type="catalytic activity">
    <reaction evidence="8">
        <text>a 2'-deoxycytidine in DNA + S-adenosyl-L-methionine = an N(4)-methyl-2'-deoxycytidine in DNA + S-adenosyl-L-homocysteine + H(+)</text>
        <dbReference type="Rhea" id="RHEA:16857"/>
        <dbReference type="Rhea" id="RHEA-COMP:11369"/>
        <dbReference type="Rhea" id="RHEA-COMP:13674"/>
        <dbReference type="ChEBI" id="CHEBI:15378"/>
        <dbReference type="ChEBI" id="CHEBI:57856"/>
        <dbReference type="ChEBI" id="CHEBI:59789"/>
        <dbReference type="ChEBI" id="CHEBI:85452"/>
        <dbReference type="ChEBI" id="CHEBI:137933"/>
        <dbReference type="EC" id="2.1.1.113"/>
    </reaction>
</comment>
<keyword evidence="3" id="KW-0489">Methyltransferase</keyword>
<proteinExistence type="inferred from homology"/>
<dbReference type="Gene3D" id="3.40.50.150">
    <property type="entry name" value="Vaccinia Virus protein VP39"/>
    <property type="match status" value="1"/>
</dbReference>
<evidence type="ECO:0000256" key="6">
    <source>
        <dbReference type="ARBA" id="ARBA00022747"/>
    </source>
</evidence>
<dbReference type="Pfam" id="PF01555">
    <property type="entry name" value="N6_N4_Mtase"/>
    <property type="match status" value="1"/>
</dbReference>
<keyword evidence="4" id="KW-0808">Transferase</keyword>
<dbReference type="GO" id="GO:0005737">
    <property type="term" value="C:cytoplasm"/>
    <property type="evidence" value="ECO:0007669"/>
    <property type="project" value="TreeGrafter"/>
</dbReference>
<evidence type="ECO:0000256" key="9">
    <source>
        <dbReference type="SAM" id="MobiDB-lite"/>
    </source>
</evidence>
<dbReference type="EMBL" id="LAZR01027055">
    <property type="protein sequence ID" value="KKL66903.1"/>
    <property type="molecule type" value="Genomic_DNA"/>
</dbReference>
<dbReference type="GO" id="GO:0032259">
    <property type="term" value="P:methylation"/>
    <property type="evidence" value="ECO:0007669"/>
    <property type="project" value="UniProtKB-KW"/>
</dbReference>
<evidence type="ECO:0000256" key="1">
    <source>
        <dbReference type="ARBA" id="ARBA00010203"/>
    </source>
</evidence>
<name>A0A0F9DYI1_9ZZZZ</name>
<accession>A0A0F9DYI1</accession>
<dbReference type="PROSITE" id="PS00093">
    <property type="entry name" value="N4_MTASE"/>
    <property type="match status" value="1"/>
</dbReference>
<keyword evidence="7" id="KW-0238">DNA-binding</keyword>
<dbReference type="InterPro" id="IPR001091">
    <property type="entry name" value="RM_Methyltransferase"/>
</dbReference>
<evidence type="ECO:0000256" key="2">
    <source>
        <dbReference type="ARBA" id="ARBA00012185"/>
    </source>
</evidence>
<evidence type="ECO:0000256" key="8">
    <source>
        <dbReference type="ARBA" id="ARBA00049120"/>
    </source>
</evidence>
<comment type="similarity">
    <text evidence="1">Belongs to the N(4)/N(6)-methyltransferase family. N(4) subfamily.</text>
</comment>
<dbReference type="AlphaFoldDB" id="A0A0F9DYI1"/>
<feature type="domain" description="DNA methylase N-4/N-6" evidence="10">
    <location>
        <begin position="43"/>
        <end position="403"/>
    </location>
</feature>
<evidence type="ECO:0000256" key="4">
    <source>
        <dbReference type="ARBA" id="ARBA00022679"/>
    </source>
</evidence>
<gene>
    <name evidence="11" type="ORF">LCGC14_2140310</name>
</gene>
<evidence type="ECO:0000256" key="7">
    <source>
        <dbReference type="ARBA" id="ARBA00023125"/>
    </source>
</evidence>
<dbReference type="GO" id="GO:0009307">
    <property type="term" value="P:DNA restriction-modification system"/>
    <property type="evidence" value="ECO:0007669"/>
    <property type="project" value="UniProtKB-KW"/>
</dbReference>
<evidence type="ECO:0000313" key="11">
    <source>
        <dbReference type="EMBL" id="KKL66903.1"/>
    </source>
</evidence>
<feature type="region of interest" description="Disordered" evidence="9">
    <location>
        <begin position="272"/>
        <end position="314"/>
    </location>
</feature>
<dbReference type="PANTHER" id="PTHR13370">
    <property type="entry name" value="RNA METHYLASE-RELATED"/>
    <property type="match status" value="1"/>
</dbReference>
<dbReference type="InterPro" id="IPR017985">
    <property type="entry name" value="MeTrfase_CN4_CS"/>
</dbReference>
<dbReference type="GO" id="GO:0015667">
    <property type="term" value="F:site-specific DNA-methyltransferase (cytosine-N4-specific) activity"/>
    <property type="evidence" value="ECO:0007669"/>
    <property type="project" value="UniProtKB-EC"/>
</dbReference>
<organism evidence="11">
    <name type="scientific">marine sediment metagenome</name>
    <dbReference type="NCBI Taxonomy" id="412755"/>
    <lineage>
        <taxon>unclassified sequences</taxon>
        <taxon>metagenomes</taxon>
        <taxon>ecological metagenomes</taxon>
    </lineage>
</organism>
<dbReference type="SUPFAM" id="SSF53335">
    <property type="entry name" value="S-adenosyl-L-methionine-dependent methyltransferases"/>
    <property type="match status" value="1"/>
</dbReference>
<dbReference type="PRINTS" id="PR00508">
    <property type="entry name" value="S21N4MTFRASE"/>
</dbReference>
<feature type="non-terminal residue" evidence="11">
    <location>
        <position position="1"/>
    </location>
</feature>
<comment type="caution">
    <text evidence="11">The sequence shown here is derived from an EMBL/GenBank/DDBJ whole genome shotgun (WGS) entry which is preliminary data.</text>
</comment>
<keyword evidence="5" id="KW-0949">S-adenosyl-L-methionine</keyword>
<dbReference type="EC" id="2.1.1.113" evidence="2"/>
<dbReference type="GO" id="GO:0003677">
    <property type="term" value="F:DNA binding"/>
    <property type="evidence" value="ECO:0007669"/>
    <property type="project" value="UniProtKB-KW"/>
</dbReference>
<evidence type="ECO:0000259" key="10">
    <source>
        <dbReference type="Pfam" id="PF01555"/>
    </source>
</evidence>
<evidence type="ECO:0000256" key="5">
    <source>
        <dbReference type="ARBA" id="ARBA00022691"/>
    </source>
</evidence>
<dbReference type="PANTHER" id="PTHR13370:SF3">
    <property type="entry name" value="TRNA (GUANINE(10)-N2)-METHYLTRANSFERASE HOMOLOG"/>
    <property type="match status" value="1"/>
</dbReference>
<sequence>DTTGELVFTLRHLFHDYLPEYHVKRVLGDCREILDTLPEQSAQCVVTSPPYYGLRDYGVEPSVWDGDPDCAHEWVDRSWYVNGGATTGVNGGAFSKAGAENAKRIKDGRWRSDSICVQCNAWLGNLGLEQALKDYVRHVVEVFRKVRRVLRDDGTVWLNMGDSYSGSGVNDGTKSEGLSKAAKRSHPKSRPGANRWNSPLKPKDLMGIPWRVAFALQEDGWWLRRDIIWSKPNPMPESVTDRPTSSHEYMFLLTKSRRYYYDADAVRSELKGSGDWKEPSGWDTGEDAHGTIHRNGRSTDKQRGHSRRHAGFNDRWDGMSREEQISGGANLRSVWNIATQAFSEAHFATFPEKLVEPCIKAGSAPDDLVLDPFSGAGTTGLVAARFGRRYIGIELKPEYAAMSRKRITDRVGVNSPEEVDPGEEAQGRMF</sequence>
<dbReference type="InterPro" id="IPR029063">
    <property type="entry name" value="SAM-dependent_MTases_sf"/>
</dbReference>
<dbReference type="InterPro" id="IPR002941">
    <property type="entry name" value="DNA_methylase_N4/N6"/>
</dbReference>
<reference evidence="11" key="1">
    <citation type="journal article" date="2015" name="Nature">
        <title>Complex archaea that bridge the gap between prokaryotes and eukaryotes.</title>
        <authorList>
            <person name="Spang A."/>
            <person name="Saw J.H."/>
            <person name="Jorgensen S.L."/>
            <person name="Zaremba-Niedzwiedzka K."/>
            <person name="Martijn J."/>
            <person name="Lind A.E."/>
            <person name="van Eijk R."/>
            <person name="Schleper C."/>
            <person name="Guy L."/>
            <person name="Ettema T.J."/>
        </authorList>
    </citation>
    <scope>NUCLEOTIDE SEQUENCE</scope>
</reference>
<evidence type="ECO:0000256" key="3">
    <source>
        <dbReference type="ARBA" id="ARBA00022603"/>
    </source>
</evidence>
<protein>
    <recommendedName>
        <fullName evidence="2">site-specific DNA-methyltransferase (cytosine-N(4)-specific)</fullName>
        <ecNumber evidence="2">2.1.1.113</ecNumber>
    </recommendedName>
</protein>
<feature type="compositionally biased region" description="Basic and acidic residues" evidence="9">
    <location>
        <begin position="272"/>
        <end position="290"/>
    </location>
</feature>
<dbReference type="GO" id="GO:0008170">
    <property type="term" value="F:N-methyltransferase activity"/>
    <property type="evidence" value="ECO:0007669"/>
    <property type="project" value="InterPro"/>
</dbReference>
<keyword evidence="6" id="KW-0680">Restriction system</keyword>
<feature type="region of interest" description="Disordered" evidence="9">
    <location>
        <begin position="168"/>
        <end position="200"/>
    </location>
</feature>